<reference evidence="10 11" key="1">
    <citation type="journal article" date="2001" name="J. Bacteriol.">
        <title>Genome sequence and comparative analysis of the solvent-producing bacterium Clostridium acetobutylicum.</title>
        <authorList>
            <person name="Nolling J."/>
            <person name="Breton G."/>
            <person name="Omelchenko M.V."/>
            <person name="Makarova K.S."/>
            <person name="Zeng Q."/>
            <person name="Gibson R."/>
            <person name="Lee H.M."/>
            <person name="Dubois J."/>
            <person name="Qiu D."/>
            <person name="Hitti J."/>
            <person name="Wolf Y.I."/>
            <person name="Tatusov R.L."/>
            <person name="Sabathe F."/>
            <person name="Doucette-Stamm L."/>
            <person name="Soucaille P."/>
            <person name="Daly M.J."/>
            <person name="Bennett G.N."/>
            <person name="Koonin E.V."/>
            <person name="Smith D.R."/>
        </authorList>
    </citation>
    <scope>NUCLEOTIDE SEQUENCE [LARGE SCALE GENOMIC DNA]</scope>
    <source>
        <strain evidence="11">ATCC 824 / DSM 792 / JCM 1419 / LMG 5710 / VKM B-1787</strain>
    </source>
</reference>
<evidence type="ECO:0000313" key="11">
    <source>
        <dbReference type="Proteomes" id="UP000000814"/>
    </source>
</evidence>
<dbReference type="InterPro" id="IPR003362">
    <property type="entry name" value="Bact_transf"/>
</dbReference>
<feature type="domain" description="Bacterial sugar transferase" evidence="9">
    <location>
        <begin position="29"/>
        <end position="218"/>
    </location>
</feature>
<accession>Q97EP9</accession>
<comment type="similarity">
    <text evidence="2">Belongs to the bacterial sugar transferase family.</text>
</comment>
<dbReference type="GO" id="GO:0005886">
    <property type="term" value="C:plasma membrane"/>
    <property type="evidence" value="ECO:0007669"/>
    <property type="project" value="UniProtKB-SubCell"/>
</dbReference>
<keyword evidence="3" id="KW-1003">Cell membrane</keyword>
<evidence type="ECO:0000256" key="6">
    <source>
        <dbReference type="ARBA" id="ARBA00022989"/>
    </source>
</evidence>
<keyword evidence="5 8" id="KW-0812">Transmembrane</keyword>
<dbReference type="EMBL" id="AE001437">
    <property type="protein sequence ID" value="AAK80999.1"/>
    <property type="molecule type" value="Genomic_DNA"/>
</dbReference>
<dbReference type="DNASU" id="1119242"/>
<evidence type="ECO:0000256" key="4">
    <source>
        <dbReference type="ARBA" id="ARBA00022679"/>
    </source>
</evidence>
<dbReference type="PANTHER" id="PTHR30576">
    <property type="entry name" value="COLANIC BIOSYNTHESIS UDP-GLUCOSE LIPID CARRIER TRANSFERASE"/>
    <property type="match status" value="1"/>
</dbReference>
<keyword evidence="11" id="KW-1185">Reference proteome</keyword>
<dbReference type="Pfam" id="PF02397">
    <property type="entry name" value="Bac_transf"/>
    <property type="match status" value="1"/>
</dbReference>
<dbReference type="Proteomes" id="UP000000814">
    <property type="component" value="Chromosome"/>
</dbReference>
<evidence type="ECO:0000256" key="7">
    <source>
        <dbReference type="ARBA" id="ARBA00023136"/>
    </source>
</evidence>
<dbReference type="PATRIC" id="fig|272562.8.peg.3242"/>
<dbReference type="STRING" id="272562.CA_C3059"/>
<evidence type="ECO:0000256" key="2">
    <source>
        <dbReference type="ARBA" id="ARBA00006464"/>
    </source>
</evidence>
<dbReference type="AlphaFoldDB" id="Q97EP9"/>
<evidence type="ECO:0000259" key="9">
    <source>
        <dbReference type="Pfam" id="PF02397"/>
    </source>
</evidence>
<proteinExistence type="inferred from homology"/>
<gene>
    <name evidence="10" type="ordered locus">CA_C3059</name>
</gene>
<dbReference type="PIR" id="D97276">
    <property type="entry name" value="D97276"/>
</dbReference>
<keyword evidence="7 8" id="KW-0472">Membrane</keyword>
<comment type="subcellular location">
    <subcellularLocation>
        <location evidence="1">Cell membrane</location>
    </subcellularLocation>
</comment>
<dbReference type="PANTHER" id="PTHR30576:SF4">
    <property type="entry name" value="UNDECAPRENYL-PHOSPHATE GALACTOSE PHOSPHOTRANSFERASE"/>
    <property type="match status" value="1"/>
</dbReference>
<sequence length="223" mass="26042">MQDLDLEYDRITVEPYKDYDKSNVYYISKRVIDIVFSIIGIVVLSPLMLAICIYIKISSKGNAIFSHIRLGYRGKHIKVYKFRTMVQNAETVLKNMTPEQKKEFEENFKLEYDPRVTKVGRFLRKTSLDELPQFFNILRGNMTLVGPRPIVEAELNKYGRYGKKLLSVKPGLTGLWQVSGRSDISYSERVMLDMQYIDNRSLWLDIKILFMTFIVVIKKEGAM</sequence>
<feature type="transmembrane region" description="Helical" evidence="8">
    <location>
        <begin position="34"/>
        <end position="55"/>
    </location>
</feature>
<evidence type="ECO:0000256" key="1">
    <source>
        <dbReference type="ARBA" id="ARBA00004236"/>
    </source>
</evidence>
<protein>
    <submittedName>
        <fullName evidence="10">Sugar transferases</fullName>
    </submittedName>
</protein>
<dbReference type="eggNOG" id="COG2148">
    <property type="taxonomic scope" value="Bacteria"/>
</dbReference>
<keyword evidence="4 10" id="KW-0808">Transferase</keyword>
<evidence type="ECO:0000256" key="3">
    <source>
        <dbReference type="ARBA" id="ARBA00022475"/>
    </source>
</evidence>
<dbReference type="KEGG" id="cac:CA_C3059"/>
<evidence type="ECO:0000256" key="5">
    <source>
        <dbReference type="ARBA" id="ARBA00022692"/>
    </source>
</evidence>
<dbReference type="GO" id="GO:0016780">
    <property type="term" value="F:phosphotransferase activity, for other substituted phosphate groups"/>
    <property type="evidence" value="ECO:0007669"/>
    <property type="project" value="TreeGrafter"/>
</dbReference>
<evidence type="ECO:0000256" key="8">
    <source>
        <dbReference type="SAM" id="Phobius"/>
    </source>
</evidence>
<dbReference type="RefSeq" id="WP_010966340.1">
    <property type="nucleotide sequence ID" value="NC_003030.1"/>
</dbReference>
<dbReference type="HOGENOM" id="CLU_024920_1_0_9"/>
<evidence type="ECO:0000313" key="10">
    <source>
        <dbReference type="EMBL" id="AAK80999.1"/>
    </source>
</evidence>
<keyword evidence="6 8" id="KW-1133">Transmembrane helix</keyword>
<name>Q97EP9_CLOAB</name>
<dbReference type="GeneID" id="44999546"/>
<organism evidence="10 11">
    <name type="scientific">Clostridium acetobutylicum (strain ATCC 824 / DSM 792 / JCM 1419 / IAM 19013 / LMG 5710 / NBRC 13948 / NRRL B-527 / VKM B-1787 / 2291 / W)</name>
    <dbReference type="NCBI Taxonomy" id="272562"/>
    <lineage>
        <taxon>Bacteria</taxon>
        <taxon>Bacillati</taxon>
        <taxon>Bacillota</taxon>
        <taxon>Clostridia</taxon>
        <taxon>Eubacteriales</taxon>
        <taxon>Clostridiaceae</taxon>
        <taxon>Clostridium</taxon>
    </lineage>
</organism>
<dbReference type="OrthoDB" id="9808602at2"/>